<dbReference type="PROSITE" id="PS50111">
    <property type="entry name" value="CHEMOTAXIS_TRANSDUC_2"/>
    <property type="match status" value="1"/>
</dbReference>
<dbReference type="GO" id="GO:0016020">
    <property type="term" value="C:membrane"/>
    <property type="evidence" value="ECO:0007669"/>
    <property type="project" value="InterPro"/>
</dbReference>
<dbReference type="AlphaFoldDB" id="A0A3M8DQP1"/>
<comment type="caution">
    <text evidence="4">The sequence shown here is derived from an EMBL/GenBank/DDBJ whole genome shotgun (WGS) entry which is preliminary data.</text>
</comment>
<proteinExistence type="predicted"/>
<feature type="domain" description="Methyl-accepting transducer" evidence="3">
    <location>
        <begin position="101"/>
        <end position="276"/>
    </location>
</feature>
<dbReference type="InterPro" id="IPR004089">
    <property type="entry name" value="MCPsignal_dom"/>
</dbReference>
<dbReference type="SMART" id="SM00283">
    <property type="entry name" value="MA"/>
    <property type="match status" value="1"/>
</dbReference>
<accession>A0A3M8DQP1</accession>
<evidence type="ECO:0000313" key="5">
    <source>
        <dbReference type="Proteomes" id="UP000271031"/>
    </source>
</evidence>
<keyword evidence="5" id="KW-1185">Reference proteome</keyword>
<gene>
    <name evidence="4" type="ORF">EDM56_07145</name>
</gene>
<dbReference type="EMBL" id="RHHQ01000007">
    <property type="protein sequence ID" value="RNB90284.1"/>
    <property type="molecule type" value="Genomic_DNA"/>
</dbReference>
<dbReference type="Pfam" id="PF00015">
    <property type="entry name" value="MCPsignal"/>
    <property type="match status" value="1"/>
</dbReference>
<sequence>MSVLAGIQTSIEYFKHTYPEEEVCLALYDSEKLIAYLPGKTIDFKLSIGSPLSGIAGTVTEQSFRAGRSMRDERGPEAFGFSYIASATPIYEEQRIVGVLTAIVSNERVDSLRQSAEDLSAVAEEVYATSEQMTKGTDKITTLLQELSEKSSQMTTDITNMNRLLEIVHEMAAQSHLLGLNAAIEAARAGENGRGFAIVAQEIRKMAAQSKKSASDIAVQLQHFLQDIKTMDRSIQEIAAYAEQHLSGMQELNASFEQVSSTAFRLHEGASVSRKQ</sequence>
<dbReference type="GO" id="GO:0007165">
    <property type="term" value="P:signal transduction"/>
    <property type="evidence" value="ECO:0007669"/>
    <property type="project" value="UniProtKB-KW"/>
</dbReference>
<evidence type="ECO:0000313" key="4">
    <source>
        <dbReference type="EMBL" id="RNB90284.1"/>
    </source>
</evidence>
<evidence type="ECO:0000259" key="3">
    <source>
        <dbReference type="PROSITE" id="PS50111"/>
    </source>
</evidence>
<keyword evidence="1 2" id="KW-0807">Transducer</keyword>
<reference evidence="4 5" key="1">
    <citation type="submission" date="2018-10" db="EMBL/GenBank/DDBJ databases">
        <title>Phylogenomics of Brevibacillus.</title>
        <authorList>
            <person name="Dunlap C."/>
        </authorList>
    </citation>
    <scope>NUCLEOTIDE SEQUENCE [LARGE SCALE GENOMIC DNA]</scope>
    <source>
        <strain evidence="4 5">JCM 15716</strain>
    </source>
</reference>
<name>A0A3M8DQP1_9BACL</name>
<evidence type="ECO:0000256" key="2">
    <source>
        <dbReference type="PROSITE-ProRule" id="PRU00284"/>
    </source>
</evidence>
<dbReference type="SUPFAM" id="SSF58104">
    <property type="entry name" value="Methyl-accepting chemotaxis protein (MCP) signaling domain"/>
    <property type="match status" value="1"/>
</dbReference>
<evidence type="ECO:0000256" key="1">
    <source>
        <dbReference type="ARBA" id="ARBA00023224"/>
    </source>
</evidence>
<dbReference type="PANTHER" id="PTHR32089:SF112">
    <property type="entry name" value="LYSOZYME-LIKE PROTEIN-RELATED"/>
    <property type="match status" value="1"/>
</dbReference>
<dbReference type="Gene3D" id="1.10.287.950">
    <property type="entry name" value="Methyl-accepting chemotaxis protein"/>
    <property type="match status" value="1"/>
</dbReference>
<dbReference type="PANTHER" id="PTHR32089">
    <property type="entry name" value="METHYL-ACCEPTING CHEMOTAXIS PROTEIN MCPB"/>
    <property type="match status" value="1"/>
</dbReference>
<dbReference type="Proteomes" id="UP000271031">
    <property type="component" value="Unassembled WGS sequence"/>
</dbReference>
<dbReference type="RefSeq" id="WP_122917212.1">
    <property type="nucleotide sequence ID" value="NZ_RHHQ01000007.1"/>
</dbReference>
<dbReference type="OrthoDB" id="9807021at2"/>
<protein>
    <submittedName>
        <fullName evidence="4">Chemotaxis protein</fullName>
    </submittedName>
</protein>
<organism evidence="4 5">
    <name type="scientific">Brevibacillus fluminis</name>
    <dbReference type="NCBI Taxonomy" id="511487"/>
    <lineage>
        <taxon>Bacteria</taxon>
        <taxon>Bacillati</taxon>
        <taxon>Bacillota</taxon>
        <taxon>Bacilli</taxon>
        <taxon>Bacillales</taxon>
        <taxon>Paenibacillaceae</taxon>
        <taxon>Brevibacillus</taxon>
    </lineage>
</organism>